<dbReference type="RefSeq" id="WP_118701538.1">
    <property type="nucleotide sequence ID" value="NZ_DAWEED010000129.1"/>
</dbReference>
<evidence type="ECO:0000313" key="3">
    <source>
        <dbReference type="Proteomes" id="UP000661649"/>
    </source>
</evidence>
<feature type="compositionally biased region" description="Acidic residues" evidence="1">
    <location>
        <begin position="125"/>
        <end position="145"/>
    </location>
</feature>
<dbReference type="Proteomes" id="UP000661649">
    <property type="component" value="Unassembled WGS sequence"/>
</dbReference>
<reference evidence="2 3" key="1">
    <citation type="submission" date="2020-08" db="EMBL/GenBank/DDBJ databases">
        <title>Genome public.</title>
        <authorList>
            <person name="Liu C."/>
            <person name="Sun Q."/>
        </authorList>
    </citation>
    <scope>NUCLEOTIDE SEQUENCE [LARGE SCALE GENOMIC DNA]</scope>
    <source>
        <strain evidence="2 3">3_YM_SP_D4_24.mj</strain>
    </source>
</reference>
<dbReference type="Pfam" id="PF06949">
    <property type="entry name" value="DUF1292"/>
    <property type="match status" value="1"/>
</dbReference>
<keyword evidence="3" id="KW-1185">Reference proteome</keyword>
<dbReference type="EMBL" id="JACRTP010000008">
    <property type="protein sequence ID" value="MBC8629807.1"/>
    <property type="molecule type" value="Genomic_DNA"/>
</dbReference>
<accession>A0ABR7PET9</accession>
<name>A0ABR7PET9_9FIRM</name>
<evidence type="ECO:0000256" key="1">
    <source>
        <dbReference type="SAM" id="MobiDB-lite"/>
    </source>
</evidence>
<comment type="caution">
    <text evidence="2">The sequence shown here is derived from an EMBL/GenBank/DDBJ whole genome shotgun (WGS) entry which is preliminary data.</text>
</comment>
<sequence length="145" mass="16032">MSEETFTTNIGGCDPSDCASCTSDCAGAGQAIPRVPNPTIKLTLEDDSVLECAVLTTFDVEGFGEYIALIPLDKNGKNKSGETFLFRYHEEDGNPVINNIEREDEYMAAAESFQNFIENLPHENEIDEDPEDEPGEEQDEDIFAE</sequence>
<feature type="region of interest" description="Disordered" evidence="1">
    <location>
        <begin position="118"/>
        <end position="145"/>
    </location>
</feature>
<organism evidence="2 3">
    <name type="scientific">Blautia stercoris</name>
    <dbReference type="NCBI Taxonomy" id="871664"/>
    <lineage>
        <taxon>Bacteria</taxon>
        <taxon>Bacillati</taxon>
        <taxon>Bacillota</taxon>
        <taxon>Clostridia</taxon>
        <taxon>Lachnospirales</taxon>
        <taxon>Lachnospiraceae</taxon>
        <taxon>Blautia</taxon>
    </lineage>
</organism>
<gene>
    <name evidence="2" type="ORF">H8712_14570</name>
</gene>
<protein>
    <submittedName>
        <fullName evidence="2">DUF1292 domain-containing protein</fullName>
    </submittedName>
</protein>
<evidence type="ECO:0000313" key="2">
    <source>
        <dbReference type="EMBL" id="MBC8629807.1"/>
    </source>
</evidence>
<dbReference type="InterPro" id="IPR009711">
    <property type="entry name" value="UPF0473"/>
</dbReference>
<proteinExistence type="predicted"/>